<feature type="non-terminal residue" evidence="1">
    <location>
        <position position="62"/>
    </location>
</feature>
<sequence length="62" mass="6775">DVSEELLEVVRQCTDSGVVNQESEGYLPEEEDAEDQSTLNELPEVIPLQALGSIDTDLVNIS</sequence>
<dbReference type="OrthoDB" id="2693121at2759"/>
<proteinExistence type="predicted"/>
<dbReference type="EMBL" id="LVVM01005532">
    <property type="protein sequence ID" value="OJA10303.1"/>
    <property type="molecule type" value="Genomic_DNA"/>
</dbReference>
<gene>
    <name evidence="1" type="ORF">AZE42_05557</name>
</gene>
<reference evidence="1 2" key="1">
    <citation type="submission" date="2016-03" db="EMBL/GenBank/DDBJ databases">
        <title>Comparative genomics of the ectomycorrhizal sister species Rhizopogon vinicolor and Rhizopogon vesiculosus (Basidiomycota: Boletales) reveals a divergence of the mating type B locus.</title>
        <authorList>
            <person name="Mujic A.B."/>
            <person name="Kuo A."/>
            <person name="Tritt A."/>
            <person name="Lipzen A."/>
            <person name="Chen C."/>
            <person name="Johnson J."/>
            <person name="Sharma A."/>
            <person name="Barry K."/>
            <person name="Grigoriev I.V."/>
            <person name="Spatafora J.W."/>
        </authorList>
    </citation>
    <scope>NUCLEOTIDE SEQUENCE [LARGE SCALE GENOMIC DNA]</scope>
    <source>
        <strain evidence="1 2">AM-OR11-056</strain>
    </source>
</reference>
<dbReference type="AlphaFoldDB" id="A0A1J8PP67"/>
<organism evidence="1 2">
    <name type="scientific">Rhizopogon vesiculosus</name>
    <dbReference type="NCBI Taxonomy" id="180088"/>
    <lineage>
        <taxon>Eukaryota</taxon>
        <taxon>Fungi</taxon>
        <taxon>Dikarya</taxon>
        <taxon>Basidiomycota</taxon>
        <taxon>Agaricomycotina</taxon>
        <taxon>Agaricomycetes</taxon>
        <taxon>Agaricomycetidae</taxon>
        <taxon>Boletales</taxon>
        <taxon>Suillineae</taxon>
        <taxon>Rhizopogonaceae</taxon>
        <taxon>Rhizopogon</taxon>
    </lineage>
</organism>
<comment type="caution">
    <text evidence="1">The sequence shown here is derived from an EMBL/GenBank/DDBJ whole genome shotgun (WGS) entry which is preliminary data.</text>
</comment>
<evidence type="ECO:0000313" key="2">
    <source>
        <dbReference type="Proteomes" id="UP000183567"/>
    </source>
</evidence>
<name>A0A1J8PP67_9AGAM</name>
<accession>A0A1J8PP67</accession>
<keyword evidence="2" id="KW-1185">Reference proteome</keyword>
<dbReference type="Proteomes" id="UP000183567">
    <property type="component" value="Unassembled WGS sequence"/>
</dbReference>
<evidence type="ECO:0000313" key="1">
    <source>
        <dbReference type="EMBL" id="OJA10303.1"/>
    </source>
</evidence>
<protein>
    <submittedName>
        <fullName evidence="1">Uncharacterized protein</fullName>
    </submittedName>
</protein>
<feature type="non-terminal residue" evidence="1">
    <location>
        <position position="1"/>
    </location>
</feature>